<feature type="zinc finger region" description="C3H1-type" evidence="4">
    <location>
        <begin position="6"/>
        <end position="32"/>
    </location>
</feature>
<gene>
    <name evidence="7" type="ORF">AXF42_Ash003176</name>
</gene>
<feature type="domain" description="C3H1-type" evidence="6">
    <location>
        <begin position="6"/>
        <end position="32"/>
    </location>
</feature>
<evidence type="ECO:0000259" key="6">
    <source>
        <dbReference type="PROSITE" id="PS50103"/>
    </source>
</evidence>
<proteinExistence type="predicted"/>
<accession>A0A2I0BFI0</accession>
<dbReference type="PANTHER" id="PTHR38160:SF1">
    <property type="entry name" value="ZINC FINGER CCCH DOMAIN-CONTAINING PROTEIN 40"/>
    <property type="match status" value="1"/>
</dbReference>
<dbReference type="GO" id="GO:0008270">
    <property type="term" value="F:zinc ion binding"/>
    <property type="evidence" value="ECO:0007669"/>
    <property type="project" value="UniProtKB-KW"/>
</dbReference>
<evidence type="ECO:0000256" key="5">
    <source>
        <dbReference type="SAM" id="MobiDB-lite"/>
    </source>
</evidence>
<keyword evidence="1 4" id="KW-0479">Metal-binding</keyword>
<feature type="region of interest" description="Disordered" evidence="5">
    <location>
        <begin position="46"/>
        <end position="88"/>
    </location>
</feature>
<dbReference type="SUPFAM" id="SSF90229">
    <property type="entry name" value="CCCH zinc finger"/>
    <property type="match status" value="1"/>
</dbReference>
<evidence type="ECO:0000256" key="2">
    <source>
        <dbReference type="ARBA" id="ARBA00022771"/>
    </source>
</evidence>
<feature type="region of interest" description="Disordered" evidence="5">
    <location>
        <begin position="252"/>
        <end position="285"/>
    </location>
</feature>
<feature type="compositionally biased region" description="Basic and acidic residues" evidence="5">
    <location>
        <begin position="328"/>
        <end position="350"/>
    </location>
</feature>
<feature type="compositionally biased region" description="Polar residues" evidence="5">
    <location>
        <begin position="129"/>
        <end position="138"/>
    </location>
</feature>
<dbReference type="Gene3D" id="4.10.1000.10">
    <property type="entry name" value="Zinc finger, CCCH-type"/>
    <property type="match status" value="1"/>
</dbReference>
<dbReference type="PANTHER" id="PTHR38160">
    <property type="entry name" value="ZINC FINGER CCCH DOMAIN-CONTAINING PROTEIN 40"/>
    <property type="match status" value="1"/>
</dbReference>
<feature type="compositionally biased region" description="Basic and acidic residues" evidence="5">
    <location>
        <begin position="46"/>
        <end position="60"/>
    </location>
</feature>
<dbReference type="InterPro" id="IPR036855">
    <property type="entry name" value="Znf_CCCH_sf"/>
</dbReference>
<evidence type="ECO:0000256" key="4">
    <source>
        <dbReference type="PROSITE-ProRule" id="PRU00723"/>
    </source>
</evidence>
<keyword evidence="8" id="KW-1185">Reference proteome</keyword>
<organism evidence="7 8">
    <name type="scientific">Apostasia shenzhenica</name>
    <dbReference type="NCBI Taxonomy" id="1088818"/>
    <lineage>
        <taxon>Eukaryota</taxon>
        <taxon>Viridiplantae</taxon>
        <taxon>Streptophyta</taxon>
        <taxon>Embryophyta</taxon>
        <taxon>Tracheophyta</taxon>
        <taxon>Spermatophyta</taxon>
        <taxon>Magnoliopsida</taxon>
        <taxon>Liliopsida</taxon>
        <taxon>Asparagales</taxon>
        <taxon>Orchidaceae</taxon>
        <taxon>Apostasioideae</taxon>
        <taxon>Apostasia</taxon>
    </lineage>
</organism>
<feature type="region of interest" description="Disordered" evidence="5">
    <location>
        <begin position="208"/>
        <end position="236"/>
    </location>
</feature>
<feature type="region of interest" description="Disordered" evidence="5">
    <location>
        <begin position="326"/>
        <end position="376"/>
    </location>
</feature>
<dbReference type="PROSITE" id="PS50103">
    <property type="entry name" value="ZF_C3H1"/>
    <property type="match status" value="1"/>
</dbReference>
<name>A0A2I0BFI0_9ASPA</name>
<reference evidence="7 8" key="1">
    <citation type="journal article" date="2017" name="Nature">
        <title>The Apostasia genome and the evolution of orchids.</title>
        <authorList>
            <person name="Zhang G.Q."/>
            <person name="Liu K.W."/>
            <person name="Li Z."/>
            <person name="Lohaus R."/>
            <person name="Hsiao Y.Y."/>
            <person name="Niu S.C."/>
            <person name="Wang J.Y."/>
            <person name="Lin Y.C."/>
            <person name="Xu Q."/>
            <person name="Chen L.J."/>
            <person name="Yoshida K."/>
            <person name="Fujiwara S."/>
            <person name="Wang Z.W."/>
            <person name="Zhang Y.Q."/>
            <person name="Mitsuda N."/>
            <person name="Wang M."/>
            <person name="Liu G.H."/>
            <person name="Pecoraro L."/>
            <person name="Huang H.X."/>
            <person name="Xiao X.J."/>
            <person name="Lin M."/>
            <person name="Wu X.Y."/>
            <person name="Wu W.L."/>
            <person name="Chen Y.Y."/>
            <person name="Chang S.B."/>
            <person name="Sakamoto S."/>
            <person name="Ohme-Takagi M."/>
            <person name="Yagi M."/>
            <person name="Zeng S.J."/>
            <person name="Shen C.Y."/>
            <person name="Yeh C.M."/>
            <person name="Luo Y.B."/>
            <person name="Tsai W.C."/>
            <person name="Van de Peer Y."/>
            <person name="Liu Z.J."/>
        </authorList>
    </citation>
    <scope>NUCLEOTIDE SEQUENCE [LARGE SCALE GENOMIC DNA]</scope>
    <source>
        <strain evidence="8">cv. Shenzhen</strain>
        <tissue evidence="7">Stem</tissue>
    </source>
</reference>
<feature type="compositionally biased region" description="Polar residues" evidence="5">
    <location>
        <begin position="146"/>
        <end position="158"/>
    </location>
</feature>
<dbReference type="STRING" id="1088818.A0A2I0BFI0"/>
<keyword evidence="3 4" id="KW-0862">Zinc</keyword>
<dbReference type="AlphaFoldDB" id="A0A2I0BFI0"/>
<dbReference type="Proteomes" id="UP000236161">
    <property type="component" value="Unassembled WGS sequence"/>
</dbReference>
<dbReference type="EMBL" id="KZ451885">
    <property type="protein sequence ID" value="PKA66522.1"/>
    <property type="molecule type" value="Genomic_DNA"/>
</dbReference>
<keyword evidence="2 4" id="KW-0863">Zinc-finger</keyword>
<evidence type="ECO:0000256" key="1">
    <source>
        <dbReference type="ARBA" id="ARBA00022723"/>
    </source>
</evidence>
<evidence type="ECO:0000256" key="3">
    <source>
        <dbReference type="ARBA" id="ARBA00022833"/>
    </source>
</evidence>
<dbReference type="InterPro" id="IPR045868">
    <property type="entry name" value="Znf_C3H13/40"/>
</dbReference>
<evidence type="ECO:0000313" key="7">
    <source>
        <dbReference type="EMBL" id="PKA66522.1"/>
    </source>
</evidence>
<dbReference type="SMART" id="SM00356">
    <property type="entry name" value="ZnF_C3H1"/>
    <property type="match status" value="1"/>
</dbReference>
<feature type="region of interest" description="Disordered" evidence="5">
    <location>
        <begin position="129"/>
        <end position="160"/>
    </location>
</feature>
<feature type="compositionally biased region" description="Basic and acidic residues" evidence="5">
    <location>
        <begin position="257"/>
        <end position="274"/>
    </location>
</feature>
<dbReference type="OrthoDB" id="665283at2759"/>
<evidence type="ECO:0000313" key="8">
    <source>
        <dbReference type="Proteomes" id="UP000236161"/>
    </source>
</evidence>
<protein>
    <submittedName>
        <fullName evidence="7">Zinc finger CCCH domain-containing protein 13</fullName>
    </submittedName>
</protein>
<dbReference type="InterPro" id="IPR000571">
    <property type="entry name" value="Znf_CCCH"/>
</dbReference>
<sequence length="397" mass="45177">MLGRRMYKTKLCVLYQRGRCPRQNCSFAHGEAELRRFGGPFSGRRDYRSGDLRDKLDRRHSPLRRYSPGRDGRGYHSFHSQRPVSHDGSKHSLIFPFRAFQFYRLDALIEHSRKEKSMTFSDKNGILEEQNSVETSTGLPEIVGKNQKSSKNHQSQARLQRLGDQVGSDISKLRAHEEDSSINVTSDADPNGYIQEAKQNDLMLHASSSTKKRPVAYPTASEDMKTGNASKKNRRSVMSTKADWFTLSDAQGLSSEHAAKESETTKFNYERKDSPSSVVDVQKHKRGKVSRTRISAEKFRSSEVERTLPTISLSDHIIDELIEDIEIDEKSQDMEAAARNEDEDTGKRESSYIPPLPPPINKNAYKQYEGDDEDVDVERVDSEMLDIDLNGEVDVEQ</sequence>